<accession>A0A9Q9UGL1</accession>
<organism evidence="1 2">
    <name type="scientific">Fusarium fujikuroi</name>
    <name type="common">Bakanae and foot rot disease fungus</name>
    <name type="synonym">Gibberella fujikuroi</name>
    <dbReference type="NCBI Taxonomy" id="5127"/>
    <lineage>
        <taxon>Eukaryota</taxon>
        <taxon>Fungi</taxon>
        <taxon>Dikarya</taxon>
        <taxon>Ascomycota</taxon>
        <taxon>Pezizomycotina</taxon>
        <taxon>Sordariomycetes</taxon>
        <taxon>Hypocreomycetidae</taxon>
        <taxon>Hypocreales</taxon>
        <taxon>Nectriaceae</taxon>
        <taxon>Fusarium</taxon>
        <taxon>Fusarium fujikuroi species complex</taxon>
    </lineage>
</organism>
<dbReference type="EMBL" id="CABFJX010000407">
    <property type="protein sequence ID" value="VTT81412.1"/>
    <property type="molecule type" value="Genomic_DNA"/>
</dbReference>
<comment type="caution">
    <text evidence="1">The sequence shown here is derived from an EMBL/GenBank/DDBJ whole genome shotgun (WGS) entry which is preliminary data.</text>
</comment>
<gene>
    <name evidence="1" type="ORF">C2S_2734</name>
</gene>
<proteinExistence type="predicted"/>
<evidence type="ECO:0000313" key="1">
    <source>
        <dbReference type="EMBL" id="VTT81412.1"/>
    </source>
</evidence>
<evidence type="ECO:0000313" key="2">
    <source>
        <dbReference type="Proteomes" id="UP000760494"/>
    </source>
</evidence>
<name>A0A9Q9UGL1_FUSFU</name>
<dbReference type="AlphaFoldDB" id="A0A9Q9UGL1"/>
<sequence length="67" mass="7572">MIPFYMELRLRILLKASSLLSHNFGSSQDKCFVAHSEYHSPMTTLSFYLDSPLVSPEASYLASTNAR</sequence>
<dbReference type="Proteomes" id="UP000760494">
    <property type="component" value="Unassembled WGS sequence"/>
</dbReference>
<protein>
    <submittedName>
        <fullName evidence="1">Uncharacterized protein</fullName>
    </submittedName>
</protein>
<reference evidence="1" key="1">
    <citation type="submission" date="2019-05" db="EMBL/GenBank/DDBJ databases">
        <authorList>
            <person name="Piombo E."/>
        </authorList>
    </citation>
    <scope>NUCLEOTIDE SEQUENCE</scope>
    <source>
        <strain evidence="1">C2S</strain>
    </source>
</reference>